<sequence>MKKIYFLSVLIFFLGASLFAQDYKWSVEANYPLSIGDELGNDAPGIIDLGIKYRFLDLSIVKIGAGINTGVFKENINDQVSPANMDFDETNWLIQPKIFAEFNIPVIKKLHPSIGLGYAIIESKYDGLVSGQPYENTVSSGGFNLNLGLSYDITDRFFLQAQYDYINDKDTYDYDGSNVGVDYNRGYLKFGVGFRF</sequence>
<organism evidence="3 4">
    <name type="scientific">Zobellia galactanivorans (strain DSM 12802 / CCUG 47099 / CIP 106680 / NCIMB 13871 / Dsij)</name>
    <dbReference type="NCBI Taxonomy" id="63186"/>
    <lineage>
        <taxon>Bacteria</taxon>
        <taxon>Pseudomonadati</taxon>
        <taxon>Bacteroidota</taxon>
        <taxon>Flavobacteriia</taxon>
        <taxon>Flavobacteriales</taxon>
        <taxon>Flavobacteriaceae</taxon>
        <taxon>Zobellia</taxon>
    </lineage>
</organism>
<reference evidence="4" key="1">
    <citation type="submission" date="2009-07" db="EMBL/GenBank/DDBJ databases">
        <title>Complete genome sequence of Zobellia galactanivorans Dsij.</title>
        <authorList>
            <consortium name="Genoscope - CEA"/>
        </authorList>
    </citation>
    <scope>NUCLEOTIDE SEQUENCE [LARGE SCALE GENOMIC DNA]</scope>
    <source>
        <strain evidence="4">DSM 12802 / CCUG 47099 / CIP 106680 / NCIMB 13871 / Dsij</strain>
    </source>
</reference>
<dbReference type="Gene3D" id="2.40.160.20">
    <property type="match status" value="1"/>
</dbReference>
<name>G0LB98_ZOBGA</name>
<dbReference type="InterPro" id="IPR006315">
    <property type="entry name" value="OM_autotransptr_brl_dom"/>
</dbReference>
<dbReference type="Proteomes" id="UP000008898">
    <property type="component" value="Chromosome"/>
</dbReference>
<dbReference type="SUPFAM" id="SSF56925">
    <property type="entry name" value="OMPA-like"/>
    <property type="match status" value="1"/>
</dbReference>
<accession>G0LB98</accession>
<dbReference type="STRING" id="63186.ZOBELLIA_1841"/>
<keyword evidence="1" id="KW-0732">Signal</keyword>
<reference evidence="3 4" key="2">
    <citation type="journal article" date="2012" name="Environ. Microbiol.">
        <title>Characterization of the first alginolytic operons in a marine bacterium: from their emergence in marine Flavobacteriia to their independent transfers to marine Proteobacteria and human gut Bacteroides.</title>
        <authorList>
            <person name="Thomas F."/>
            <person name="Barbeyron T."/>
            <person name="Tonon T."/>
            <person name="Genicot S."/>
            <person name="Czjzek M."/>
            <person name="Michel G."/>
        </authorList>
    </citation>
    <scope>NUCLEOTIDE SEQUENCE [LARGE SCALE GENOMIC DNA]</scope>
    <source>
        <strain evidence="4">DSM 12802 / CCUG 47099 / CIP 106680 / NCIMB 13871 / Dsij</strain>
    </source>
</reference>
<evidence type="ECO:0000313" key="4">
    <source>
        <dbReference type="Proteomes" id="UP000008898"/>
    </source>
</evidence>
<dbReference type="InterPro" id="IPR027385">
    <property type="entry name" value="Beta-barrel_OMP"/>
</dbReference>
<evidence type="ECO:0000313" key="3">
    <source>
        <dbReference type="EMBL" id="CAZ95894.1"/>
    </source>
</evidence>
<dbReference type="KEGG" id="zga:ZOBELLIA_1841"/>
<dbReference type="RefSeq" id="WP_013993202.1">
    <property type="nucleotide sequence ID" value="NC_015844.1"/>
</dbReference>
<dbReference type="NCBIfam" id="TIGR01414">
    <property type="entry name" value="autotrans_barl"/>
    <property type="match status" value="1"/>
</dbReference>
<evidence type="ECO:0000256" key="1">
    <source>
        <dbReference type="ARBA" id="ARBA00022729"/>
    </source>
</evidence>
<dbReference type="Pfam" id="PF13505">
    <property type="entry name" value="OMP_b-brl"/>
    <property type="match status" value="1"/>
</dbReference>
<dbReference type="GO" id="GO:0019867">
    <property type="term" value="C:outer membrane"/>
    <property type="evidence" value="ECO:0007669"/>
    <property type="project" value="InterPro"/>
</dbReference>
<dbReference type="EMBL" id="FP476056">
    <property type="protein sequence ID" value="CAZ95894.1"/>
    <property type="molecule type" value="Genomic_DNA"/>
</dbReference>
<proteinExistence type="predicted"/>
<gene>
    <name evidence="3" type="ordered locus">zobellia_1841</name>
</gene>
<evidence type="ECO:0000259" key="2">
    <source>
        <dbReference type="Pfam" id="PF13505"/>
    </source>
</evidence>
<dbReference type="InterPro" id="IPR011250">
    <property type="entry name" value="OMP/PagP_B-barrel"/>
</dbReference>
<keyword evidence="4" id="KW-1185">Reference proteome</keyword>
<feature type="domain" description="Outer membrane protein beta-barrel" evidence="2">
    <location>
        <begin position="8"/>
        <end position="184"/>
    </location>
</feature>
<dbReference type="OrthoDB" id="1438113at2"/>
<dbReference type="HOGENOM" id="CLU_1389762_0_0_10"/>
<protein>
    <submittedName>
        <fullName evidence="3">Conserved hypothetical periplasmic protein</fullName>
    </submittedName>
</protein>
<dbReference type="AlphaFoldDB" id="G0LB98"/>